<keyword evidence="5" id="KW-0479">Metal-binding</keyword>
<dbReference type="PANTHER" id="PTHR31609">
    <property type="entry name" value="YDJC DEACETYLASE FAMILY MEMBER"/>
    <property type="match status" value="1"/>
</dbReference>
<sequence>MCVCVCVCVCVQVELELKSQVLLFAELLGHLPGHMDGHQHVHVLPGVREVFARVLSDFGVLYTRIPVERGLRSCPWLAPPLHCFYTLVEQDALDAAPVFSRHGIRWPDVYLGLTTMGQNMSVSNVRRALLLAMDKPPCSSSPHRVLTAELMVHPGYPSLPGRGGCGEGPDEFSCSPDRQRELEVLSDPSLLELYAQEEVQLCSFRDL</sequence>
<comment type="function">
    <text evidence="2">Probably catalyzes the deacetylation of acetylated carbohydrates an important step in the degradation of oligosaccharides.</text>
</comment>
<evidence type="ECO:0000256" key="7">
    <source>
        <dbReference type="ARBA" id="ARBA00022842"/>
    </source>
</evidence>
<evidence type="ECO:0000256" key="8">
    <source>
        <dbReference type="ARBA" id="ARBA00023277"/>
    </source>
</evidence>
<evidence type="ECO:0000256" key="6">
    <source>
        <dbReference type="ARBA" id="ARBA00022801"/>
    </source>
</evidence>
<proteinExistence type="inferred from homology"/>
<evidence type="ECO:0000256" key="3">
    <source>
        <dbReference type="ARBA" id="ARBA00008843"/>
    </source>
</evidence>
<dbReference type="InterPro" id="IPR006879">
    <property type="entry name" value="YdjC-like"/>
</dbReference>
<dbReference type="GO" id="GO:0019213">
    <property type="term" value="F:deacetylase activity"/>
    <property type="evidence" value="ECO:0007669"/>
    <property type="project" value="TreeGrafter"/>
</dbReference>
<dbReference type="AlphaFoldDB" id="A0AA47MHQ8"/>
<evidence type="ECO:0000256" key="4">
    <source>
        <dbReference type="ARBA" id="ARBA00018477"/>
    </source>
</evidence>
<accession>A0AA47MHQ8</accession>
<gene>
    <name evidence="9" type="primary">ydjc</name>
    <name evidence="9" type="ORF">N1851_022664</name>
</gene>
<dbReference type="GO" id="GO:0046872">
    <property type="term" value="F:metal ion binding"/>
    <property type="evidence" value="ECO:0007669"/>
    <property type="project" value="UniProtKB-KW"/>
</dbReference>
<comment type="similarity">
    <text evidence="3">Belongs to the YdjC deacetylase family.</text>
</comment>
<dbReference type="GO" id="GO:0016787">
    <property type="term" value="F:hydrolase activity"/>
    <property type="evidence" value="ECO:0007669"/>
    <property type="project" value="UniProtKB-KW"/>
</dbReference>
<keyword evidence="10" id="KW-1185">Reference proteome</keyword>
<dbReference type="EMBL" id="JAOPHQ010004167">
    <property type="protein sequence ID" value="KAK0140370.1"/>
    <property type="molecule type" value="Genomic_DNA"/>
</dbReference>
<reference evidence="9" key="1">
    <citation type="journal article" date="2023" name="Front. Mar. Sci.">
        <title>A new Merluccius polli reference genome to investigate the effects of global change in West African waters.</title>
        <authorList>
            <person name="Mateo J.L."/>
            <person name="Blanco-Fernandez C."/>
            <person name="Garcia-Vazquez E."/>
            <person name="Machado-Schiaffino G."/>
        </authorList>
    </citation>
    <scope>NUCLEOTIDE SEQUENCE</scope>
    <source>
        <strain evidence="9">C29</strain>
        <tissue evidence="9">Fin</tissue>
    </source>
</reference>
<dbReference type="SUPFAM" id="SSF88713">
    <property type="entry name" value="Glycoside hydrolase/deacetylase"/>
    <property type="match status" value="1"/>
</dbReference>
<comment type="caution">
    <text evidence="9">The sequence shown here is derived from an EMBL/GenBank/DDBJ whole genome shotgun (WGS) entry which is preliminary data.</text>
</comment>
<evidence type="ECO:0000313" key="10">
    <source>
        <dbReference type="Proteomes" id="UP001174136"/>
    </source>
</evidence>
<protein>
    <recommendedName>
        <fullName evidence="4">Carbohydrate deacetylase</fullName>
    </recommendedName>
</protein>
<dbReference type="InterPro" id="IPR011330">
    <property type="entry name" value="Glyco_hydro/deAcase_b/a-brl"/>
</dbReference>
<dbReference type="Gene3D" id="3.20.20.370">
    <property type="entry name" value="Glycoside hydrolase/deacetylase"/>
    <property type="match status" value="1"/>
</dbReference>
<name>A0AA47MHQ8_MERPO</name>
<evidence type="ECO:0000256" key="1">
    <source>
        <dbReference type="ARBA" id="ARBA00001946"/>
    </source>
</evidence>
<keyword evidence="7" id="KW-0460">Magnesium</keyword>
<evidence type="ECO:0000313" key="9">
    <source>
        <dbReference type="EMBL" id="KAK0140370.1"/>
    </source>
</evidence>
<evidence type="ECO:0000256" key="2">
    <source>
        <dbReference type="ARBA" id="ARBA00003451"/>
    </source>
</evidence>
<organism evidence="9 10">
    <name type="scientific">Merluccius polli</name>
    <name type="common">Benguela hake</name>
    <name type="synonym">Merluccius cadenati</name>
    <dbReference type="NCBI Taxonomy" id="89951"/>
    <lineage>
        <taxon>Eukaryota</taxon>
        <taxon>Metazoa</taxon>
        <taxon>Chordata</taxon>
        <taxon>Craniata</taxon>
        <taxon>Vertebrata</taxon>
        <taxon>Euteleostomi</taxon>
        <taxon>Actinopterygii</taxon>
        <taxon>Neopterygii</taxon>
        <taxon>Teleostei</taxon>
        <taxon>Neoteleostei</taxon>
        <taxon>Acanthomorphata</taxon>
        <taxon>Zeiogadaria</taxon>
        <taxon>Gadariae</taxon>
        <taxon>Gadiformes</taxon>
        <taxon>Gadoidei</taxon>
        <taxon>Merlucciidae</taxon>
        <taxon>Merluccius</taxon>
    </lineage>
</organism>
<dbReference type="PANTHER" id="PTHR31609:SF1">
    <property type="entry name" value="CARBOHYDRATE DEACETYLASE"/>
    <property type="match status" value="1"/>
</dbReference>
<keyword evidence="8" id="KW-0119">Carbohydrate metabolism</keyword>
<dbReference type="GO" id="GO:0005975">
    <property type="term" value="P:carbohydrate metabolic process"/>
    <property type="evidence" value="ECO:0007669"/>
    <property type="project" value="InterPro"/>
</dbReference>
<dbReference type="Pfam" id="PF04794">
    <property type="entry name" value="YdjC"/>
    <property type="match status" value="1"/>
</dbReference>
<keyword evidence="6" id="KW-0378">Hydrolase</keyword>
<evidence type="ECO:0000256" key="5">
    <source>
        <dbReference type="ARBA" id="ARBA00022723"/>
    </source>
</evidence>
<dbReference type="Proteomes" id="UP001174136">
    <property type="component" value="Unassembled WGS sequence"/>
</dbReference>
<comment type="cofactor">
    <cofactor evidence="1">
        <name>Mg(2+)</name>
        <dbReference type="ChEBI" id="CHEBI:18420"/>
    </cofactor>
</comment>